<organism evidence="3 4">
    <name type="scientific">Pseudomassariella vexata</name>
    <dbReference type="NCBI Taxonomy" id="1141098"/>
    <lineage>
        <taxon>Eukaryota</taxon>
        <taxon>Fungi</taxon>
        <taxon>Dikarya</taxon>
        <taxon>Ascomycota</taxon>
        <taxon>Pezizomycotina</taxon>
        <taxon>Sordariomycetes</taxon>
        <taxon>Xylariomycetidae</taxon>
        <taxon>Amphisphaeriales</taxon>
        <taxon>Pseudomassariaceae</taxon>
        <taxon>Pseudomassariella</taxon>
    </lineage>
</organism>
<dbReference type="InterPro" id="IPR012860">
    <property type="entry name" value="Afi1_N"/>
</dbReference>
<dbReference type="STRING" id="1141098.A0A1Y2EDV2"/>
<feature type="compositionally biased region" description="Low complexity" evidence="1">
    <location>
        <begin position="37"/>
        <end position="60"/>
    </location>
</feature>
<dbReference type="InterPro" id="IPR052809">
    <property type="entry name" value="Actin_polarity_regulatory"/>
</dbReference>
<dbReference type="Proteomes" id="UP000193689">
    <property type="component" value="Unassembled WGS sequence"/>
</dbReference>
<proteinExistence type="predicted"/>
<dbReference type="GeneID" id="63771455"/>
<comment type="caution">
    <text evidence="3">The sequence shown here is derived from an EMBL/GenBank/DDBJ whole genome shotgun (WGS) entry which is preliminary data.</text>
</comment>
<feature type="domain" description="UDENN" evidence="2">
    <location>
        <begin position="128"/>
        <end position="681"/>
    </location>
</feature>
<dbReference type="PANTHER" id="PTHR28245">
    <property type="entry name" value="ARF3-INTERACTING PROTEIN 1"/>
    <property type="match status" value="1"/>
</dbReference>
<feature type="compositionally biased region" description="Basic residues" evidence="1">
    <location>
        <begin position="196"/>
        <end position="207"/>
    </location>
</feature>
<keyword evidence="4" id="KW-1185">Reference proteome</keyword>
<accession>A0A1Y2EDV2</accession>
<dbReference type="InParanoid" id="A0A1Y2EDV2"/>
<feature type="region of interest" description="Disordered" evidence="1">
    <location>
        <begin position="1"/>
        <end position="123"/>
    </location>
</feature>
<dbReference type="GO" id="GO:0005886">
    <property type="term" value="C:plasma membrane"/>
    <property type="evidence" value="ECO:0007669"/>
    <property type="project" value="TreeGrafter"/>
</dbReference>
<feature type="compositionally biased region" description="Acidic residues" evidence="1">
    <location>
        <begin position="213"/>
        <end position="250"/>
    </location>
</feature>
<dbReference type="RefSeq" id="XP_040719690.1">
    <property type="nucleotide sequence ID" value="XM_040855243.1"/>
</dbReference>
<dbReference type="OrthoDB" id="66409at2759"/>
<dbReference type="Pfam" id="PF08616">
    <property type="entry name" value="SPA"/>
    <property type="match status" value="1"/>
</dbReference>
<evidence type="ECO:0000313" key="3">
    <source>
        <dbReference type="EMBL" id="ORY69740.1"/>
    </source>
</evidence>
<dbReference type="EMBL" id="MCFJ01000002">
    <property type="protein sequence ID" value="ORY69740.1"/>
    <property type="molecule type" value="Genomic_DNA"/>
</dbReference>
<evidence type="ECO:0000259" key="2">
    <source>
        <dbReference type="PROSITE" id="PS50211"/>
    </source>
</evidence>
<dbReference type="PROSITE" id="PS50211">
    <property type="entry name" value="DENN"/>
    <property type="match status" value="1"/>
</dbReference>
<feature type="region of interest" description="Disordered" evidence="1">
    <location>
        <begin position="183"/>
        <end position="256"/>
    </location>
</feature>
<reference evidence="3 4" key="1">
    <citation type="submission" date="2016-07" db="EMBL/GenBank/DDBJ databases">
        <title>Pervasive Adenine N6-methylation of Active Genes in Fungi.</title>
        <authorList>
            <consortium name="DOE Joint Genome Institute"/>
            <person name="Mondo S.J."/>
            <person name="Dannebaum R.O."/>
            <person name="Kuo R.C."/>
            <person name="Labutti K."/>
            <person name="Haridas S."/>
            <person name="Kuo A."/>
            <person name="Salamov A."/>
            <person name="Ahrendt S.R."/>
            <person name="Lipzen A."/>
            <person name="Sullivan W."/>
            <person name="Andreopoulos W.B."/>
            <person name="Clum A."/>
            <person name="Lindquist E."/>
            <person name="Daum C."/>
            <person name="Ramamoorthy G.K."/>
            <person name="Gryganskyi A."/>
            <person name="Culley D."/>
            <person name="Magnuson J.K."/>
            <person name="James T.Y."/>
            <person name="O'Malley M.A."/>
            <person name="Stajich J.E."/>
            <person name="Spatafora J.W."/>
            <person name="Visel A."/>
            <person name="Grigoriev I.V."/>
        </authorList>
    </citation>
    <scope>NUCLEOTIDE SEQUENCE [LARGE SCALE GENOMIC DNA]</scope>
    <source>
        <strain evidence="3 4">CBS 129021</strain>
    </source>
</reference>
<dbReference type="GO" id="GO:0051666">
    <property type="term" value="P:actin cortical patch localization"/>
    <property type="evidence" value="ECO:0007669"/>
    <property type="project" value="TreeGrafter"/>
</dbReference>
<gene>
    <name evidence="3" type="ORF">BCR38DRAFT_333614</name>
</gene>
<evidence type="ECO:0000256" key="1">
    <source>
        <dbReference type="SAM" id="MobiDB-lite"/>
    </source>
</evidence>
<dbReference type="AlphaFoldDB" id="A0A1Y2EDV2"/>
<feature type="compositionally biased region" description="Polar residues" evidence="1">
    <location>
        <begin position="12"/>
        <end position="24"/>
    </location>
</feature>
<dbReference type="PANTHER" id="PTHR28245:SF1">
    <property type="entry name" value="ARF3-INTERACTING PROTEIN 1"/>
    <property type="match status" value="1"/>
</dbReference>
<sequence length="844" mass="94825">MTSISGVVPYLTRTNTNQSNSNGQIGSGTGNGNQRASLSSFPSSRSASQMSHNSMSRPSRSPQPPVTIDTDRTSNPSSKSNKTSSIGSRTASSQHSSLSAPRRYNPDAHSSRKQRSQYPRGSSDNHVEYILVASFDIDRGPVMEHQYPVAITGDEHMLAELMLPDQAHVRNQDWTIFFLHKDTSQEEDEEEQKAKAERKRRRKRRRDRAAGIIDEDDEDTINEEDEDDSEDDEDDDDDWDDDSTDSEPEGGEGPPLIYVLNLVNTKQDKTVKRGAVVKAMAICTRHPFLHIYKPLLLLALEEYFKSPVPETLSMLYDAVNNMDLSLMPKLSLLERQLLLASDNRDLFVEKFQRMIEMRMAEDGSGSVTEPFDASRSPPKPQGISRAGTKGHLQSTAGYAIPRDTHEFETKVLYKGIPIPVKVPTAVMPETVGDFSLIKLIQTFSDAHNKSMQPFPLHPHLTTNGPGTHPIMVLANALLTQKRVIFLGHNMPSGDVAEAVLAACALASGGVLRGFTRHAFPYTDLTKIDDLLKVPGFIAGVTNPTFELHPEWWDLLCDIPSGRIKISSKIENAPITEGLVYFQQQNPSYANLPGGSTVTTVDLTGDMVFMNDILKSVAARRGERVIRAKWRDWVVKFTRIAAAFEESVYGASALHIGGEEYEKHDLGASGHGYVWADDVAKQKELAGNVCRIEGWRNTRSYYSFIQDLAQMYTVRPLKGLDLHHMHDRLRTQRLSPPQSRDVYMAFSKYVYSYDEICLLLSVAPESHAGLFYLALGLFHKDRDVRIKTADLLERISEHEAGQHWWRGLSRFEKLAFHRIRREAEAEMRIKLEKEGFSPEVEKRIS</sequence>
<name>A0A1Y2EDV2_9PEZI</name>
<evidence type="ECO:0000313" key="4">
    <source>
        <dbReference type="Proteomes" id="UP000193689"/>
    </source>
</evidence>
<dbReference type="InterPro" id="IPR037516">
    <property type="entry name" value="Tripartite_DENN"/>
</dbReference>
<feature type="compositionally biased region" description="Low complexity" evidence="1">
    <location>
        <begin position="73"/>
        <end position="85"/>
    </location>
</feature>
<feature type="region of interest" description="Disordered" evidence="1">
    <location>
        <begin position="363"/>
        <end position="392"/>
    </location>
</feature>
<feature type="compositionally biased region" description="Polar residues" evidence="1">
    <location>
        <begin position="86"/>
        <end position="99"/>
    </location>
</feature>
<protein>
    <submittedName>
        <fullName evidence="3">Spindle pole body interacting protein</fullName>
    </submittedName>
</protein>
<dbReference type="Pfam" id="PF07792">
    <property type="entry name" value="Afi1"/>
    <property type="match status" value="1"/>
</dbReference>